<dbReference type="Proteomes" id="UP000259465">
    <property type="component" value="Chromosome"/>
</dbReference>
<sequence>MAMKRNLPLLSLLLLVSGALYAAASLWQNGLPASYWQWRRELVMLSGVQLMTVMSAAMLLAARPRWLEPRLGGLDRLYARHKQLGIAAGLLLAAHWLIKLSPKLMLALAWVAPRIKSGGGGKDPLVSLAKDVGEWAAWAVLAMVTLALLRAVPYRFWRKLHKLFAPLYLMGAFHGLILMPAEMWAQPVGWLLAALMLIGSGCALYSLAGRIGKQGQYAGRVDRIEALPAGQLEVICQIDGWPGHRAGQFALVSFSAAEGAHPFTIASADHGDGRLRFIIKALGDYTRRLPAELEVGQTVTVEGPYGCFQPRGGARQAWVAGGIGVTPFLAWLQSRELAEKPLDVDFYYCVRSRGDAARLEEVRQACHQRGVRLHLIESEAGALLNADMLPEVGEVWFCGPQGLGEALRRGLKQRGAQAPAFHNEAFSMR</sequence>
<dbReference type="Gene3D" id="2.40.30.10">
    <property type="entry name" value="Translation factors"/>
    <property type="match status" value="1"/>
</dbReference>
<evidence type="ECO:0000256" key="9">
    <source>
        <dbReference type="ARBA" id="ARBA00023002"/>
    </source>
</evidence>
<evidence type="ECO:0000256" key="3">
    <source>
        <dbReference type="ARBA" id="ARBA00022630"/>
    </source>
</evidence>
<reference evidence="16 17" key="1">
    <citation type="submission" date="2018-08" db="EMBL/GenBank/DDBJ databases">
        <title>Complete genome sequence of JP2-74.</title>
        <authorList>
            <person name="Wu L."/>
        </authorList>
    </citation>
    <scope>NUCLEOTIDE SEQUENCE [LARGE SCALE GENOMIC DNA]</scope>
    <source>
        <strain evidence="16 17">JP2-74</strain>
    </source>
</reference>
<evidence type="ECO:0000256" key="1">
    <source>
        <dbReference type="ARBA" id="ARBA00001974"/>
    </source>
</evidence>
<evidence type="ECO:0000256" key="11">
    <source>
        <dbReference type="ARBA" id="ARBA00023014"/>
    </source>
</evidence>
<dbReference type="InterPro" id="IPR017927">
    <property type="entry name" value="FAD-bd_FR_type"/>
</dbReference>
<evidence type="ECO:0000256" key="5">
    <source>
        <dbReference type="ARBA" id="ARBA00022714"/>
    </source>
</evidence>
<evidence type="ECO:0000256" key="12">
    <source>
        <dbReference type="ARBA" id="ARBA00023136"/>
    </source>
</evidence>
<dbReference type="PANTHER" id="PTHR47354">
    <property type="entry name" value="NADH OXIDOREDUCTASE HCR"/>
    <property type="match status" value="1"/>
</dbReference>
<dbReference type="CDD" id="cd06198">
    <property type="entry name" value="FNR_like_3"/>
    <property type="match status" value="1"/>
</dbReference>
<dbReference type="InterPro" id="IPR013112">
    <property type="entry name" value="FAD-bd_8"/>
</dbReference>
<feature type="signal peptide" evidence="14">
    <location>
        <begin position="1"/>
        <end position="22"/>
    </location>
</feature>
<comment type="subcellular location">
    <subcellularLocation>
        <location evidence="2">Membrane</location>
        <topology evidence="2">Multi-pass membrane protein</topology>
    </subcellularLocation>
</comment>
<dbReference type="SUPFAM" id="SSF52343">
    <property type="entry name" value="Ferredoxin reductase-like, C-terminal NADP-linked domain"/>
    <property type="match status" value="1"/>
</dbReference>
<proteinExistence type="predicted"/>
<dbReference type="AlphaFoldDB" id="A0AAD0W951"/>
<dbReference type="EMBL" id="CP031968">
    <property type="protein sequence ID" value="AXT48009.1"/>
    <property type="molecule type" value="Genomic_DNA"/>
</dbReference>
<accession>A0AAD0W951</accession>
<keyword evidence="8 13" id="KW-1133">Transmembrane helix</keyword>
<keyword evidence="12 13" id="KW-0472">Membrane</keyword>
<comment type="cofactor">
    <cofactor evidence="1">
        <name>FAD</name>
        <dbReference type="ChEBI" id="CHEBI:57692"/>
    </cofactor>
</comment>
<protein>
    <submittedName>
        <fullName evidence="16">Reductase</fullName>
    </submittedName>
</protein>
<feature type="transmembrane region" description="Helical" evidence="13">
    <location>
        <begin position="83"/>
        <end position="98"/>
    </location>
</feature>
<name>A0AAD0W951_9NEIS</name>
<keyword evidence="5" id="KW-0001">2Fe-2S</keyword>
<dbReference type="GO" id="GO:0016491">
    <property type="term" value="F:oxidoreductase activity"/>
    <property type="evidence" value="ECO:0007669"/>
    <property type="project" value="UniProtKB-KW"/>
</dbReference>
<feature type="transmembrane region" description="Helical" evidence="13">
    <location>
        <begin position="42"/>
        <end position="62"/>
    </location>
</feature>
<feature type="transmembrane region" description="Helical" evidence="13">
    <location>
        <begin position="164"/>
        <end position="181"/>
    </location>
</feature>
<keyword evidence="9" id="KW-0560">Oxidoreductase</keyword>
<keyword evidence="4 13" id="KW-0812">Transmembrane</keyword>
<evidence type="ECO:0000256" key="8">
    <source>
        <dbReference type="ARBA" id="ARBA00022989"/>
    </source>
</evidence>
<dbReference type="InterPro" id="IPR013130">
    <property type="entry name" value="Fe3_Rdtase_TM_dom"/>
</dbReference>
<dbReference type="KEGG" id="crz:D1345_18365"/>
<dbReference type="Pfam" id="PF08022">
    <property type="entry name" value="FAD_binding_8"/>
    <property type="match status" value="1"/>
</dbReference>
<evidence type="ECO:0000256" key="4">
    <source>
        <dbReference type="ARBA" id="ARBA00022692"/>
    </source>
</evidence>
<evidence type="ECO:0000313" key="17">
    <source>
        <dbReference type="Proteomes" id="UP000259465"/>
    </source>
</evidence>
<dbReference type="InterPro" id="IPR017938">
    <property type="entry name" value="Riboflavin_synthase-like_b-brl"/>
</dbReference>
<evidence type="ECO:0000256" key="6">
    <source>
        <dbReference type="ARBA" id="ARBA00022723"/>
    </source>
</evidence>
<evidence type="ECO:0000256" key="7">
    <source>
        <dbReference type="ARBA" id="ARBA00022827"/>
    </source>
</evidence>
<dbReference type="GO" id="GO:0016020">
    <property type="term" value="C:membrane"/>
    <property type="evidence" value="ECO:0007669"/>
    <property type="project" value="UniProtKB-SubCell"/>
</dbReference>
<evidence type="ECO:0000256" key="10">
    <source>
        <dbReference type="ARBA" id="ARBA00023004"/>
    </source>
</evidence>
<evidence type="ECO:0000313" key="16">
    <source>
        <dbReference type="EMBL" id="AXT48009.1"/>
    </source>
</evidence>
<dbReference type="GO" id="GO:0051537">
    <property type="term" value="F:2 iron, 2 sulfur cluster binding"/>
    <property type="evidence" value="ECO:0007669"/>
    <property type="project" value="UniProtKB-KW"/>
</dbReference>
<evidence type="ECO:0000256" key="2">
    <source>
        <dbReference type="ARBA" id="ARBA00004141"/>
    </source>
</evidence>
<dbReference type="PANTHER" id="PTHR47354:SF8">
    <property type="entry name" value="1,2-PHENYLACETYL-COA EPOXIDASE, SUBUNIT E"/>
    <property type="match status" value="1"/>
</dbReference>
<keyword evidence="6" id="KW-0479">Metal-binding</keyword>
<keyword evidence="17" id="KW-1185">Reference proteome</keyword>
<keyword evidence="3" id="KW-0285">Flavoprotein</keyword>
<evidence type="ECO:0000259" key="15">
    <source>
        <dbReference type="PROSITE" id="PS51384"/>
    </source>
</evidence>
<evidence type="ECO:0000256" key="14">
    <source>
        <dbReference type="SAM" id="SignalP"/>
    </source>
</evidence>
<gene>
    <name evidence="16" type="ORF">D1345_18365</name>
</gene>
<dbReference type="Pfam" id="PF01794">
    <property type="entry name" value="Ferric_reduct"/>
    <property type="match status" value="1"/>
</dbReference>
<feature type="chain" id="PRO_5042173464" evidence="14">
    <location>
        <begin position="23"/>
        <end position="429"/>
    </location>
</feature>
<dbReference type="GO" id="GO:0050660">
    <property type="term" value="F:flavin adenine dinucleotide binding"/>
    <property type="evidence" value="ECO:0007669"/>
    <property type="project" value="TreeGrafter"/>
</dbReference>
<dbReference type="Gene3D" id="3.40.50.80">
    <property type="entry name" value="Nucleotide-binding domain of ferredoxin-NADP reductase (FNR) module"/>
    <property type="match status" value="1"/>
</dbReference>
<dbReference type="GO" id="GO:0046872">
    <property type="term" value="F:metal ion binding"/>
    <property type="evidence" value="ECO:0007669"/>
    <property type="project" value="UniProtKB-KW"/>
</dbReference>
<organism evidence="16 17">
    <name type="scientific">Chromobacterium rhizoryzae</name>
    <dbReference type="NCBI Taxonomy" id="1778675"/>
    <lineage>
        <taxon>Bacteria</taxon>
        <taxon>Pseudomonadati</taxon>
        <taxon>Pseudomonadota</taxon>
        <taxon>Betaproteobacteria</taxon>
        <taxon>Neisseriales</taxon>
        <taxon>Chromobacteriaceae</taxon>
        <taxon>Chromobacterium</taxon>
    </lineage>
</organism>
<keyword evidence="7" id="KW-0274">FAD</keyword>
<feature type="transmembrane region" description="Helical" evidence="13">
    <location>
        <begin position="135"/>
        <end position="152"/>
    </location>
</feature>
<feature type="domain" description="FAD-binding FR-type" evidence="15">
    <location>
        <begin position="214"/>
        <end position="311"/>
    </location>
</feature>
<evidence type="ECO:0000256" key="13">
    <source>
        <dbReference type="SAM" id="Phobius"/>
    </source>
</evidence>
<dbReference type="SUPFAM" id="SSF63380">
    <property type="entry name" value="Riboflavin synthase domain-like"/>
    <property type="match status" value="1"/>
</dbReference>
<dbReference type="InterPro" id="IPR039261">
    <property type="entry name" value="FNR_nucleotide-bd"/>
</dbReference>
<feature type="transmembrane region" description="Helical" evidence="13">
    <location>
        <begin position="187"/>
        <end position="208"/>
    </location>
</feature>
<keyword evidence="11" id="KW-0411">Iron-sulfur</keyword>
<keyword evidence="14" id="KW-0732">Signal</keyword>
<dbReference type="InterPro" id="IPR050415">
    <property type="entry name" value="MRET"/>
</dbReference>
<dbReference type="PROSITE" id="PS51384">
    <property type="entry name" value="FAD_FR"/>
    <property type="match status" value="1"/>
</dbReference>
<keyword evidence="10" id="KW-0408">Iron</keyword>